<dbReference type="Proteomes" id="UP001186974">
    <property type="component" value="Unassembled WGS sequence"/>
</dbReference>
<gene>
    <name evidence="1" type="ORF">LTS18_014300</name>
</gene>
<sequence length="232" mass="25066">MSLQAAEEDGACVTQPDTGSNRPFTLASSRGRGPDQGLLPRVIQKQVAEIDRSSAPKRRSSSPAILMQPGKNVQIDAASSSSNVGEGPKPSSPLGRLLRDSAAALQARRYLPEPVPEQPQCIPTSTEAFAYGRALNLEDVIEQIMLNETPADEAVKKRFPSSERTDTSDPLPDVRRGVEGNMMPTAAQELIVRTEYVPPVSALAEDVHNVEDDYDVYGSEETDYEGHGEGYA</sequence>
<protein>
    <submittedName>
        <fullName evidence="1">Uncharacterized protein</fullName>
    </submittedName>
</protein>
<reference evidence="1" key="1">
    <citation type="submission" date="2024-09" db="EMBL/GenBank/DDBJ databases">
        <title>Black Yeasts Isolated from many extreme environments.</title>
        <authorList>
            <person name="Coleine C."/>
            <person name="Stajich J.E."/>
            <person name="Selbmann L."/>
        </authorList>
    </citation>
    <scope>NUCLEOTIDE SEQUENCE</scope>
    <source>
        <strain evidence="1">CCFEE 5737</strain>
    </source>
</reference>
<name>A0ACC3CW40_9PEZI</name>
<organism evidence="1 2">
    <name type="scientific">Coniosporium uncinatum</name>
    <dbReference type="NCBI Taxonomy" id="93489"/>
    <lineage>
        <taxon>Eukaryota</taxon>
        <taxon>Fungi</taxon>
        <taxon>Dikarya</taxon>
        <taxon>Ascomycota</taxon>
        <taxon>Pezizomycotina</taxon>
        <taxon>Dothideomycetes</taxon>
        <taxon>Dothideomycetes incertae sedis</taxon>
        <taxon>Coniosporium</taxon>
    </lineage>
</organism>
<evidence type="ECO:0000313" key="1">
    <source>
        <dbReference type="EMBL" id="KAK3045216.1"/>
    </source>
</evidence>
<evidence type="ECO:0000313" key="2">
    <source>
        <dbReference type="Proteomes" id="UP001186974"/>
    </source>
</evidence>
<proteinExistence type="predicted"/>
<comment type="caution">
    <text evidence="1">The sequence shown here is derived from an EMBL/GenBank/DDBJ whole genome shotgun (WGS) entry which is preliminary data.</text>
</comment>
<keyword evidence="2" id="KW-1185">Reference proteome</keyword>
<accession>A0ACC3CW40</accession>
<feature type="non-terminal residue" evidence="1">
    <location>
        <position position="232"/>
    </location>
</feature>
<dbReference type="EMBL" id="JAWDJW010010880">
    <property type="protein sequence ID" value="KAK3045216.1"/>
    <property type="molecule type" value="Genomic_DNA"/>
</dbReference>